<comment type="caution">
    <text evidence="1">The sequence shown here is derived from an EMBL/GenBank/DDBJ whole genome shotgun (WGS) entry which is preliminary data.</text>
</comment>
<dbReference type="EMBL" id="BOLY01000001">
    <property type="protein sequence ID" value="GIZ37572.1"/>
    <property type="molecule type" value="Genomic_DNA"/>
</dbReference>
<dbReference type="CDD" id="cd18186">
    <property type="entry name" value="BTB_POZ_ZBTB_KLHL-like"/>
    <property type="match status" value="1"/>
</dbReference>
<dbReference type="OrthoDB" id="5275938at2759"/>
<evidence type="ECO:0000313" key="2">
    <source>
        <dbReference type="Proteomes" id="UP000825890"/>
    </source>
</evidence>
<dbReference type="InterPro" id="IPR011333">
    <property type="entry name" value="SKP1/BTB/POZ_sf"/>
</dbReference>
<evidence type="ECO:0008006" key="3">
    <source>
        <dbReference type="Google" id="ProtNLM"/>
    </source>
</evidence>
<dbReference type="Gene3D" id="3.30.710.10">
    <property type="entry name" value="Potassium Channel Kv1.1, Chain A"/>
    <property type="match status" value="1"/>
</dbReference>
<evidence type="ECO:0000313" key="1">
    <source>
        <dbReference type="EMBL" id="GIZ37572.1"/>
    </source>
</evidence>
<proteinExistence type="predicted"/>
<organism evidence="1 2">
    <name type="scientific">Cercospora kikuchii</name>
    <dbReference type="NCBI Taxonomy" id="84275"/>
    <lineage>
        <taxon>Eukaryota</taxon>
        <taxon>Fungi</taxon>
        <taxon>Dikarya</taxon>
        <taxon>Ascomycota</taxon>
        <taxon>Pezizomycotina</taxon>
        <taxon>Dothideomycetes</taxon>
        <taxon>Dothideomycetidae</taxon>
        <taxon>Mycosphaerellales</taxon>
        <taxon>Mycosphaerellaceae</taxon>
        <taxon>Cercospora</taxon>
    </lineage>
</organism>
<accession>A0A9P3C6H1</accession>
<name>A0A9P3C6H1_9PEZI</name>
<keyword evidence="2" id="KW-1185">Reference proteome</keyword>
<protein>
    <recommendedName>
        <fullName evidence="3">BTB domain-containing protein</fullName>
    </recommendedName>
</protein>
<reference evidence="1 2" key="1">
    <citation type="submission" date="2021-01" db="EMBL/GenBank/DDBJ databases">
        <title>Cercospora kikuchii MAFF 305040 whole genome shotgun sequence.</title>
        <authorList>
            <person name="Kashiwa T."/>
            <person name="Suzuki T."/>
        </authorList>
    </citation>
    <scope>NUCLEOTIDE SEQUENCE [LARGE SCALE GENOMIC DNA]</scope>
    <source>
        <strain evidence="1 2">MAFF 305040</strain>
    </source>
</reference>
<gene>
    <name evidence="1" type="ORF">CKM354_000101500</name>
</gene>
<dbReference type="AlphaFoldDB" id="A0A9P3C6H1"/>
<dbReference type="RefSeq" id="XP_044652059.1">
    <property type="nucleotide sequence ID" value="XM_044796124.1"/>
</dbReference>
<dbReference type="GeneID" id="68286590"/>
<dbReference type="Proteomes" id="UP000825890">
    <property type="component" value="Unassembled WGS sequence"/>
</dbReference>
<sequence length="344" mass="38182">MSVDVVDIDPAGDIVLVCGQGDNQKLLRVASNVLSFGSPVFKTMLGPSFKEGKQLSVQGTLDLPLPDDDGGDMTIICDILHLRHSKLSRRLDVEKLEDVSILADKYNCTVALGPIAEHWVRELRSACSDATRVSLICSAFRLRLPLMFKELGRDHILRHGAPWQLEGDRPEHKMLQKVFDAAPNEAFIVRTKLGHFFDERIAAYCDTGRKAPNNCFRGVKYGPDFVRTLKEAGLWPFHRATGLTIEAIMEKMRSIGWNQSLLSVANCNNRNMMGGAMGGATSGACFCTLDLWNDNRTLASLSEAEADRITNEIPDLCLECVLQGQYWKKTDCNHSQDPSLPFGL</sequence>